<dbReference type="Proteomes" id="UP001199106">
    <property type="component" value="Unassembled WGS sequence"/>
</dbReference>
<feature type="transmembrane region" description="Helical" evidence="1">
    <location>
        <begin position="86"/>
        <end position="106"/>
    </location>
</feature>
<protein>
    <submittedName>
        <fullName evidence="2">Uncharacterized protein</fullName>
    </submittedName>
</protein>
<keyword evidence="1" id="KW-0812">Transmembrane</keyword>
<keyword evidence="1" id="KW-0472">Membrane</keyword>
<proteinExistence type="predicted"/>
<dbReference type="EMBL" id="JAANER010000002">
    <property type="protein sequence ID" value="KAG9194360.1"/>
    <property type="molecule type" value="Genomic_DNA"/>
</dbReference>
<feature type="transmembrane region" description="Helical" evidence="1">
    <location>
        <begin position="23"/>
        <end position="42"/>
    </location>
</feature>
<evidence type="ECO:0000256" key="1">
    <source>
        <dbReference type="SAM" id="Phobius"/>
    </source>
</evidence>
<evidence type="ECO:0000313" key="3">
    <source>
        <dbReference type="Proteomes" id="UP001199106"/>
    </source>
</evidence>
<reference evidence="2" key="1">
    <citation type="submission" date="2021-07" db="EMBL/GenBank/DDBJ databases">
        <title>Genome Resource of American Ginseng Black Spot Pathogen Alternaria panax.</title>
        <authorList>
            <person name="Qiu C."/>
            <person name="Wang W."/>
            <person name="Liu Z."/>
        </authorList>
    </citation>
    <scope>NUCLEOTIDE SEQUENCE</scope>
    <source>
        <strain evidence="2">BNCC115425</strain>
    </source>
</reference>
<name>A0AAD4IH36_9PLEO</name>
<keyword evidence="3" id="KW-1185">Reference proteome</keyword>
<feature type="transmembrane region" description="Helical" evidence="1">
    <location>
        <begin position="49"/>
        <end position="74"/>
    </location>
</feature>
<sequence length="263" mass="27752">MVPGICLTLVGIVNTTYKPSSDVTVIAPVVVGLVLIAAFRVWRESTAPLIVAFIITMFYNSVNVICPTMVNVFYLGPDVVRSTELLLTLPPNVGLVFGSLCLMALAQYESIEFTQLGVPQQDLGFLGGLAGMARYAGGSLAQAVYTTILTNTQTTHAAATLPAAAVRAGTLLTNAQALFAAFPLGAAAIAEVPGTTAGALGIASLAYQWSYAHALRIVVLSSLSFGIVELLCILYCEDLTPKTTDKVKVFLGNDVYADKNEFH</sequence>
<accession>A0AAD4IH36</accession>
<comment type="caution">
    <text evidence="2">The sequence shown here is derived from an EMBL/GenBank/DDBJ whole genome shotgun (WGS) entry which is preliminary data.</text>
</comment>
<evidence type="ECO:0000313" key="2">
    <source>
        <dbReference type="EMBL" id="KAG9194360.1"/>
    </source>
</evidence>
<keyword evidence="1" id="KW-1133">Transmembrane helix</keyword>
<organism evidence="2 3">
    <name type="scientific">Alternaria panax</name>
    <dbReference type="NCBI Taxonomy" id="48097"/>
    <lineage>
        <taxon>Eukaryota</taxon>
        <taxon>Fungi</taxon>
        <taxon>Dikarya</taxon>
        <taxon>Ascomycota</taxon>
        <taxon>Pezizomycotina</taxon>
        <taxon>Dothideomycetes</taxon>
        <taxon>Pleosporomycetidae</taxon>
        <taxon>Pleosporales</taxon>
        <taxon>Pleosporineae</taxon>
        <taxon>Pleosporaceae</taxon>
        <taxon>Alternaria</taxon>
        <taxon>Alternaria sect. Panax</taxon>
    </lineage>
</organism>
<feature type="transmembrane region" description="Helical" evidence="1">
    <location>
        <begin position="213"/>
        <end position="236"/>
    </location>
</feature>
<feature type="transmembrane region" description="Helical" evidence="1">
    <location>
        <begin position="177"/>
        <end position="207"/>
    </location>
</feature>
<dbReference type="AlphaFoldDB" id="A0AAD4IH36"/>
<gene>
    <name evidence="2" type="ORF">G6011_04395</name>
</gene>